<evidence type="ECO:0008006" key="3">
    <source>
        <dbReference type="Google" id="ProtNLM"/>
    </source>
</evidence>
<dbReference type="EMBL" id="CAKXZS010000048">
    <property type="protein sequence ID" value="CAH2406555.1"/>
    <property type="molecule type" value="Genomic_DNA"/>
</dbReference>
<keyword evidence="2" id="KW-1185">Reference proteome</keyword>
<gene>
    <name evidence="1" type="ORF">MES4922_520006</name>
</gene>
<proteinExistence type="predicted"/>
<sequence>MLAAEDSWTVLGREKHARRYFVAIRIFLMTSNHGSSAEQAGPSTSAGAWGLRHAPYHGQARQERGQRVHWDVARAPAGHSEHIATFVRTTS</sequence>
<evidence type="ECO:0000313" key="2">
    <source>
        <dbReference type="Proteomes" id="UP001152604"/>
    </source>
</evidence>
<organism evidence="1 2">
    <name type="scientific">Mesorhizobium ventifaucium</name>
    <dbReference type="NCBI Taxonomy" id="666020"/>
    <lineage>
        <taxon>Bacteria</taxon>
        <taxon>Pseudomonadati</taxon>
        <taxon>Pseudomonadota</taxon>
        <taxon>Alphaproteobacteria</taxon>
        <taxon>Hyphomicrobiales</taxon>
        <taxon>Phyllobacteriaceae</taxon>
        <taxon>Mesorhizobium</taxon>
    </lineage>
</organism>
<evidence type="ECO:0000313" key="1">
    <source>
        <dbReference type="EMBL" id="CAH2406555.1"/>
    </source>
</evidence>
<dbReference type="Proteomes" id="UP001152604">
    <property type="component" value="Unassembled WGS sequence"/>
</dbReference>
<accession>A0ABN8KAR8</accession>
<comment type="caution">
    <text evidence="1">The sequence shown here is derived from an EMBL/GenBank/DDBJ whole genome shotgun (WGS) entry which is preliminary data.</text>
</comment>
<name>A0ABN8KAR8_9HYPH</name>
<protein>
    <recommendedName>
        <fullName evidence="3">DUF58 domain-containing protein</fullName>
    </recommendedName>
</protein>
<reference evidence="1" key="1">
    <citation type="submission" date="2022-03" db="EMBL/GenBank/DDBJ databases">
        <authorList>
            <person name="Brunel B."/>
        </authorList>
    </citation>
    <scope>NUCLEOTIDE SEQUENCE</scope>
    <source>
        <strain evidence="1">STM4922sample</strain>
    </source>
</reference>